<dbReference type="Proteomes" id="UP000188268">
    <property type="component" value="Unassembled WGS sequence"/>
</dbReference>
<evidence type="ECO:0000313" key="2">
    <source>
        <dbReference type="Proteomes" id="UP000188268"/>
    </source>
</evidence>
<name>A0A1R3IPQ4_COCAP</name>
<dbReference type="EMBL" id="AWWV01009718">
    <property type="protein sequence ID" value="OMO84565.1"/>
    <property type="molecule type" value="Genomic_DNA"/>
</dbReference>
<proteinExistence type="predicted"/>
<dbReference type="AlphaFoldDB" id="A0A1R3IPQ4"/>
<keyword evidence="2" id="KW-1185">Reference proteome</keyword>
<comment type="caution">
    <text evidence="1">The sequence shown here is derived from an EMBL/GenBank/DDBJ whole genome shotgun (WGS) entry which is preliminary data.</text>
</comment>
<sequence>MSRVESSFGKLKLDSLEKLEAQNSTRTRRTSIFQVRARLVTNSSER</sequence>
<accession>A0A1R3IPQ4</accession>
<protein>
    <submittedName>
        <fullName evidence="1">Uncharacterized protein</fullName>
    </submittedName>
</protein>
<gene>
    <name evidence="1" type="ORF">CCACVL1_10774</name>
</gene>
<evidence type="ECO:0000313" key="1">
    <source>
        <dbReference type="EMBL" id="OMO84565.1"/>
    </source>
</evidence>
<organism evidence="1 2">
    <name type="scientific">Corchorus capsularis</name>
    <name type="common">Jute</name>
    <dbReference type="NCBI Taxonomy" id="210143"/>
    <lineage>
        <taxon>Eukaryota</taxon>
        <taxon>Viridiplantae</taxon>
        <taxon>Streptophyta</taxon>
        <taxon>Embryophyta</taxon>
        <taxon>Tracheophyta</taxon>
        <taxon>Spermatophyta</taxon>
        <taxon>Magnoliopsida</taxon>
        <taxon>eudicotyledons</taxon>
        <taxon>Gunneridae</taxon>
        <taxon>Pentapetalae</taxon>
        <taxon>rosids</taxon>
        <taxon>malvids</taxon>
        <taxon>Malvales</taxon>
        <taxon>Malvaceae</taxon>
        <taxon>Grewioideae</taxon>
        <taxon>Apeibeae</taxon>
        <taxon>Corchorus</taxon>
    </lineage>
</organism>
<reference evidence="1 2" key="1">
    <citation type="submission" date="2013-09" db="EMBL/GenBank/DDBJ databases">
        <title>Corchorus capsularis genome sequencing.</title>
        <authorList>
            <person name="Alam M."/>
            <person name="Haque M.S."/>
            <person name="Islam M.S."/>
            <person name="Emdad E.M."/>
            <person name="Islam M.M."/>
            <person name="Ahmed B."/>
            <person name="Halim A."/>
            <person name="Hossen Q.M.M."/>
            <person name="Hossain M.Z."/>
            <person name="Ahmed R."/>
            <person name="Khan M.M."/>
            <person name="Islam R."/>
            <person name="Rashid M.M."/>
            <person name="Khan S.A."/>
            <person name="Rahman M.S."/>
            <person name="Alam M."/>
        </authorList>
    </citation>
    <scope>NUCLEOTIDE SEQUENCE [LARGE SCALE GENOMIC DNA]</scope>
    <source>
        <strain evidence="2">cv. CVL-1</strain>
        <tissue evidence="1">Whole seedling</tissue>
    </source>
</reference>
<dbReference type="Gramene" id="OMO84565">
    <property type="protein sequence ID" value="OMO84565"/>
    <property type="gene ID" value="CCACVL1_10774"/>
</dbReference>